<proteinExistence type="inferred from homology"/>
<dbReference type="FunFam" id="3.30.420.40:FF:000153">
    <property type="entry name" value="Putative fructokinase"/>
    <property type="match status" value="1"/>
</dbReference>
<dbReference type="GO" id="GO:0046872">
    <property type="term" value="F:metal ion binding"/>
    <property type="evidence" value="ECO:0007669"/>
    <property type="project" value="UniProtKB-KW"/>
</dbReference>
<dbReference type="GO" id="GO:0005524">
    <property type="term" value="F:ATP binding"/>
    <property type="evidence" value="ECO:0007669"/>
    <property type="project" value="UniProtKB-KW"/>
</dbReference>
<dbReference type="PROSITE" id="PS01125">
    <property type="entry name" value="ROK"/>
    <property type="match status" value="1"/>
</dbReference>
<evidence type="ECO:0000256" key="1">
    <source>
        <dbReference type="ARBA" id="ARBA00001946"/>
    </source>
</evidence>
<evidence type="ECO:0000313" key="14">
    <source>
        <dbReference type="Proteomes" id="UP000184278"/>
    </source>
</evidence>
<accession>A0A1M5V0P8</accession>
<evidence type="ECO:0000256" key="10">
    <source>
        <dbReference type="ARBA" id="ARBA00023277"/>
    </source>
</evidence>
<dbReference type="PANTHER" id="PTHR42742:SF3">
    <property type="entry name" value="FRUCTOKINASE"/>
    <property type="match status" value="1"/>
</dbReference>
<evidence type="ECO:0000313" key="13">
    <source>
        <dbReference type="EMBL" id="SHH68513.1"/>
    </source>
</evidence>
<organism evidence="13 14">
    <name type="scientific">Butyrivibrio fibrisolvens DSM 3071</name>
    <dbReference type="NCBI Taxonomy" id="1121131"/>
    <lineage>
        <taxon>Bacteria</taxon>
        <taxon>Bacillati</taxon>
        <taxon>Bacillota</taxon>
        <taxon>Clostridia</taxon>
        <taxon>Lachnospirales</taxon>
        <taxon>Lachnospiraceae</taxon>
        <taxon>Butyrivibrio</taxon>
    </lineage>
</organism>
<keyword evidence="4" id="KW-0479">Metal-binding</keyword>
<keyword evidence="3" id="KW-0808">Transferase</keyword>
<protein>
    <recommendedName>
        <fullName evidence="11">fructokinase</fullName>
        <ecNumber evidence="11">2.7.1.4</ecNumber>
    </recommendedName>
</protein>
<evidence type="ECO:0000256" key="5">
    <source>
        <dbReference type="ARBA" id="ARBA00022741"/>
    </source>
</evidence>
<dbReference type="Gene3D" id="3.30.420.40">
    <property type="match status" value="2"/>
</dbReference>
<dbReference type="OrthoDB" id="9783435at2"/>
<keyword evidence="14" id="KW-1185">Reference proteome</keyword>
<evidence type="ECO:0000256" key="7">
    <source>
        <dbReference type="ARBA" id="ARBA00022833"/>
    </source>
</evidence>
<dbReference type="GeneID" id="89511591"/>
<dbReference type="Proteomes" id="UP000184278">
    <property type="component" value="Unassembled WGS sequence"/>
</dbReference>
<comment type="catalytic activity">
    <reaction evidence="12">
        <text>D-fructose + ATP = D-fructose 6-phosphate + ADP + H(+)</text>
        <dbReference type="Rhea" id="RHEA:16125"/>
        <dbReference type="ChEBI" id="CHEBI:15378"/>
        <dbReference type="ChEBI" id="CHEBI:30616"/>
        <dbReference type="ChEBI" id="CHEBI:37721"/>
        <dbReference type="ChEBI" id="CHEBI:61527"/>
        <dbReference type="ChEBI" id="CHEBI:456216"/>
        <dbReference type="EC" id="2.7.1.4"/>
    </reaction>
</comment>
<keyword evidence="7" id="KW-0862">Zinc</keyword>
<evidence type="ECO:0000256" key="11">
    <source>
        <dbReference type="ARBA" id="ARBA00038887"/>
    </source>
</evidence>
<keyword evidence="6 13" id="KW-0418">Kinase</keyword>
<dbReference type="SUPFAM" id="SSF53067">
    <property type="entry name" value="Actin-like ATPase domain"/>
    <property type="match status" value="1"/>
</dbReference>
<gene>
    <name evidence="13" type="ORF">SAMN02745229_00808</name>
</gene>
<dbReference type="EC" id="2.7.1.4" evidence="11"/>
<dbReference type="CDD" id="cd24067">
    <property type="entry name" value="ASKHA_NBD_ROK_BsFRK-like"/>
    <property type="match status" value="1"/>
</dbReference>
<dbReference type="InterPro" id="IPR043129">
    <property type="entry name" value="ATPase_NBD"/>
</dbReference>
<dbReference type="EMBL" id="FQXK01000006">
    <property type="protein sequence ID" value="SHH68513.1"/>
    <property type="molecule type" value="Genomic_DNA"/>
</dbReference>
<evidence type="ECO:0000256" key="12">
    <source>
        <dbReference type="ARBA" id="ARBA00048451"/>
    </source>
</evidence>
<dbReference type="AlphaFoldDB" id="A0A1M5V0P8"/>
<evidence type="ECO:0000256" key="8">
    <source>
        <dbReference type="ARBA" id="ARBA00022840"/>
    </source>
</evidence>
<keyword evidence="10" id="KW-0119">Carbohydrate metabolism</keyword>
<evidence type="ECO:0000256" key="3">
    <source>
        <dbReference type="ARBA" id="ARBA00022679"/>
    </source>
</evidence>
<dbReference type="STRING" id="1121131.SAMN02745229_00808"/>
<dbReference type="GO" id="GO:0008865">
    <property type="term" value="F:fructokinase activity"/>
    <property type="evidence" value="ECO:0007669"/>
    <property type="project" value="UniProtKB-EC"/>
</dbReference>
<evidence type="ECO:0000256" key="2">
    <source>
        <dbReference type="ARBA" id="ARBA00006479"/>
    </source>
</evidence>
<name>A0A1M5V0P8_BUTFI</name>
<dbReference type="RefSeq" id="WP_073385714.1">
    <property type="nucleotide sequence ID" value="NZ_FQXK01000006.1"/>
</dbReference>
<keyword evidence="5" id="KW-0547">Nucleotide-binding</keyword>
<keyword evidence="8" id="KW-0067">ATP-binding</keyword>
<sequence>MIYGGIEAGGTKMICVIGDENGRILDRMQIPTKTPEETMPLMTDYFKDKDIKALGIACFGPIDLNRDSKTYGYITSTPKLAWKNYDIVGAFKKELGVPIGFDTDVNGSLLGEITWGCAKDLTDALYLTIGTGVGGGVMAGGKLLHGMLHPELGHIKMAVADGDTYKGKCPYHGTCFEGMAAGPAIEDRWGKKAVELADDDKVWDLESTYIAQALCTYILTLSPQIIILGGGVMHQKQLFPLIRKKVLEQLNGYIVTKELKDIDNYIVPASLNDDQGIMGSIKLAMDADI</sequence>
<keyword evidence="9" id="KW-0460">Magnesium</keyword>
<comment type="similarity">
    <text evidence="2">Belongs to the ROK (NagC/XylR) family.</text>
</comment>
<dbReference type="InterPro" id="IPR000600">
    <property type="entry name" value="ROK"/>
</dbReference>
<dbReference type="PANTHER" id="PTHR42742">
    <property type="entry name" value="TRANSCRIPTIONAL REPRESSOR MPRA"/>
    <property type="match status" value="1"/>
</dbReference>
<dbReference type="Pfam" id="PF00480">
    <property type="entry name" value="ROK"/>
    <property type="match status" value="1"/>
</dbReference>
<dbReference type="InterPro" id="IPR049874">
    <property type="entry name" value="ROK_cs"/>
</dbReference>
<dbReference type="FunFam" id="3.30.420.40:FF:000136">
    <property type="entry name" value="Putative fructokinase"/>
    <property type="match status" value="1"/>
</dbReference>
<dbReference type="InterPro" id="IPR051804">
    <property type="entry name" value="Carb_Metab_Reg_Kinase/Isom"/>
</dbReference>
<evidence type="ECO:0000256" key="4">
    <source>
        <dbReference type="ARBA" id="ARBA00022723"/>
    </source>
</evidence>
<evidence type="ECO:0000256" key="9">
    <source>
        <dbReference type="ARBA" id="ARBA00022842"/>
    </source>
</evidence>
<reference evidence="14" key="1">
    <citation type="submission" date="2016-11" db="EMBL/GenBank/DDBJ databases">
        <authorList>
            <person name="Varghese N."/>
            <person name="Submissions S."/>
        </authorList>
    </citation>
    <scope>NUCLEOTIDE SEQUENCE [LARGE SCALE GENOMIC DNA]</scope>
    <source>
        <strain evidence="14">DSM 3071</strain>
    </source>
</reference>
<comment type="cofactor">
    <cofactor evidence="1">
        <name>Mg(2+)</name>
        <dbReference type="ChEBI" id="CHEBI:18420"/>
    </cofactor>
</comment>
<evidence type="ECO:0000256" key="6">
    <source>
        <dbReference type="ARBA" id="ARBA00022777"/>
    </source>
</evidence>